<gene>
    <name evidence="2" type="ORF">TorRG33x02_214060</name>
</gene>
<keyword evidence="3" id="KW-1185">Reference proteome</keyword>
<feature type="coiled-coil region" evidence="1">
    <location>
        <begin position="87"/>
        <end position="114"/>
    </location>
</feature>
<keyword evidence="1" id="KW-0175">Coiled coil</keyword>
<dbReference type="EMBL" id="JXTC01000188">
    <property type="protein sequence ID" value="PON82832.1"/>
    <property type="molecule type" value="Genomic_DNA"/>
</dbReference>
<name>A0A2P5EBB6_TREOI</name>
<evidence type="ECO:0000313" key="3">
    <source>
        <dbReference type="Proteomes" id="UP000237000"/>
    </source>
</evidence>
<dbReference type="Proteomes" id="UP000237000">
    <property type="component" value="Unassembled WGS sequence"/>
</dbReference>
<dbReference type="AlphaFoldDB" id="A0A2P5EBB6"/>
<evidence type="ECO:0000313" key="2">
    <source>
        <dbReference type="EMBL" id="PON82832.1"/>
    </source>
</evidence>
<proteinExistence type="predicted"/>
<sequence length="132" mass="15486">MGVNKIGRGIPILLNWEGSDNQHEWTDVKKVFESPNLEVNEMIPTQEEEFMAPFLRKRKLTEKGQENIEKEEKNDKNMKECIGCEKESILKKELQALKRKCEETEKNQIEMKEKNKYHVHNAARNIPCTSRG</sequence>
<organism evidence="2 3">
    <name type="scientific">Trema orientale</name>
    <name type="common">Charcoal tree</name>
    <name type="synonym">Celtis orientalis</name>
    <dbReference type="NCBI Taxonomy" id="63057"/>
    <lineage>
        <taxon>Eukaryota</taxon>
        <taxon>Viridiplantae</taxon>
        <taxon>Streptophyta</taxon>
        <taxon>Embryophyta</taxon>
        <taxon>Tracheophyta</taxon>
        <taxon>Spermatophyta</taxon>
        <taxon>Magnoliopsida</taxon>
        <taxon>eudicotyledons</taxon>
        <taxon>Gunneridae</taxon>
        <taxon>Pentapetalae</taxon>
        <taxon>rosids</taxon>
        <taxon>fabids</taxon>
        <taxon>Rosales</taxon>
        <taxon>Cannabaceae</taxon>
        <taxon>Trema</taxon>
    </lineage>
</organism>
<comment type="caution">
    <text evidence="2">The sequence shown here is derived from an EMBL/GenBank/DDBJ whole genome shotgun (WGS) entry which is preliminary data.</text>
</comment>
<evidence type="ECO:0000256" key="1">
    <source>
        <dbReference type="SAM" id="Coils"/>
    </source>
</evidence>
<dbReference type="InParanoid" id="A0A2P5EBB6"/>
<accession>A0A2P5EBB6</accession>
<protein>
    <submittedName>
        <fullName evidence="2">Uncharacterized protein</fullName>
    </submittedName>
</protein>
<reference evidence="3" key="1">
    <citation type="submission" date="2016-06" db="EMBL/GenBank/DDBJ databases">
        <title>Parallel loss of symbiosis genes in relatives of nitrogen-fixing non-legume Parasponia.</title>
        <authorList>
            <person name="Van Velzen R."/>
            <person name="Holmer R."/>
            <person name="Bu F."/>
            <person name="Rutten L."/>
            <person name="Van Zeijl A."/>
            <person name="Liu W."/>
            <person name="Santuari L."/>
            <person name="Cao Q."/>
            <person name="Sharma T."/>
            <person name="Shen D."/>
            <person name="Roswanjaya Y."/>
            <person name="Wardhani T."/>
            <person name="Kalhor M.S."/>
            <person name="Jansen J."/>
            <person name="Van den Hoogen J."/>
            <person name="Gungor B."/>
            <person name="Hartog M."/>
            <person name="Hontelez J."/>
            <person name="Verver J."/>
            <person name="Yang W.-C."/>
            <person name="Schijlen E."/>
            <person name="Repin R."/>
            <person name="Schilthuizen M."/>
            <person name="Schranz E."/>
            <person name="Heidstra R."/>
            <person name="Miyata K."/>
            <person name="Fedorova E."/>
            <person name="Kohlen W."/>
            <person name="Bisseling T."/>
            <person name="Smit S."/>
            <person name="Geurts R."/>
        </authorList>
    </citation>
    <scope>NUCLEOTIDE SEQUENCE [LARGE SCALE GENOMIC DNA]</scope>
    <source>
        <strain evidence="3">cv. RG33-2</strain>
    </source>
</reference>